<evidence type="ECO:0000256" key="1">
    <source>
        <dbReference type="SAM" id="MobiDB-lite"/>
    </source>
</evidence>
<sequence>MVINLNPSTSSSSSPSSSTSSSSGGSNNLMGIITHSAFNGIIYLQVLCAGDAFAKWITVQEAMAYCPSGVIAYTKLQMNYIYGVPMEWLFHTD</sequence>
<dbReference type="OrthoDB" id="7882537at2759"/>
<dbReference type="HOGENOM" id="CLU_1877563_0_0_1"/>
<name>B4N215_DROWI</name>
<dbReference type="EMBL" id="CH963925">
    <property type="protein sequence ID" value="EDW78404.2"/>
    <property type="molecule type" value="Genomic_DNA"/>
</dbReference>
<dbReference type="InParanoid" id="B4N215"/>
<organism evidence="2 3">
    <name type="scientific">Drosophila willistoni</name>
    <name type="common">Fruit fly</name>
    <dbReference type="NCBI Taxonomy" id="7260"/>
    <lineage>
        <taxon>Eukaryota</taxon>
        <taxon>Metazoa</taxon>
        <taxon>Ecdysozoa</taxon>
        <taxon>Arthropoda</taxon>
        <taxon>Hexapoda</taxon>
        <taxon>Insecta</taxon>
        <taxon>Pterygota</taxon>
        <taxon>Neoptera</taxon>
        <taxon>Endopterygota</taxon>
        <taxon>Diptera</taxon>
        <taxon>Brachycera</taxon>
        <taxon>Muscomorpha</taxon>
        <taxon>Ephydroidea</taxon>
        <taxon>Drosophilidae</taxon>
        <taxon>Drosophila</taxon>
        <taxon>Sophophora</taxon>
    </lineage>
</organism>
<accession>B4N215</accession>
<dbReference type="Proteomes" id="UP000007798">
    <property type="component" value="Unassembled WGS sequence"/>
</dbReference>
<proteinExistence type="predicted"/>
<reference evidence="2 3" key="1">
    <citation type="journal article" date="2007" name="Nature">
        <title>Evolution of genes and genomes on the Drosophila phylogeny.</title>
        <authorList>
            <consortium name="Drosophila 12 Genomes Consortium"/>
            <person name="Clark A.G."/>
            <person name="Eisen M.B."/>
            <person name="Smith D.R."/>
            <person name="Bergman C.M."/>
            <person name="Oliver B."/>
            <person name="Markow T.A."/>
            <person name="Kaufman T.C."/>
            <person name="Kellis M."/>
            <person name="Gelbart W."/>
            <person name="Iyer V.N."/>
            <person name="Pollard D.A."/>
            <person name="Sackton T.B."/>
            <person name="Larracuente A.M."/>
            <person name="Singh N.D."/>
            <person name="Abad J.P."/>
            <person name="Abt D.N."/>
            <person name="Adryan B."/>
            <person name="Aguade M."/>
            <person name="Akashi H."/>
            <person name="Anderson W.W."/>
            <person name="Aquadro C.F."/>
            <person name="Ardell D.H."/>
            <person name="Arguello R."/>
            <person name="Artieri C.G."/>
            <person name="Barbash D.A."/>
            <person name="Barker D."/>
            <person name="Barsanti P."/>
            <person name="Batterham P."/>
            <person name="Batzoglou S."/>
            <person name="Begun D."/>
            <person name="Bhutkar A."/>
            <person name="Blanco E."/>
            <person name="Bosak S.A."/>
            <person name="Bradley R.K."/>
            <person name="Brand A.D."/>
            <person name="Brent M.R."/>
            <person name="Brooks A.N."/>
            <person name="Brown R.H."/>
            <person name="Butlin R.K."/>
            <person name="Caggese C."/>
            <person name="Calvi B.R."/>
            <person name="Bernardo de Carvalho A."/>
            <person name="Caspi A."/>
            <person name="Castrezana S."/>
            <person name="Celniker S.E."/>
            <person name="Chang J.L."/>
            <person name="Chapple C."/>
            <person name="Chatterji S."/>
            <person name="Chinwalla A."/>
            <person name="Civetta A."/>
            <person name="Clifton S.W."/>
            <person name="Comeron J.M."/>
            <person name="Costello J.C."/>
            <person name="Coyne J.A."/>
            <person name="Daub J."/>
            <person name="David R.G."/>
            <person name="Delcher A.L."/>
            <person name="Delehaunty K."/>
            <person name="Do C.B."/>
            <person name="Ebling H."/>
            <person name="Edwards K."/>
            <person name="Eickbush T."/>
            <person name="Evans J.D."/>
            <person name="Filipski A."/>
            <person name="Findeiss S."/>
            <person name="Freyhult E."/>
            <person name="Fulton L."/>
            <person name="Fulton R."/>
            <person name="Garcia A.C."/>
            <person name="Gardiner A."/>
            <person name="Garfield D.A."/>
            <person name="Garvin B.E."/>
            <person name="Gibson G."/>
            <person name="Gilbert D."/>
            <person name="Gnerre S."/>
            <person name="Godfrey J."/>
            <person name="Good R."/>
            <person name="Gotea V."/>
            <person name="Gravely B."/>
            <person name="Greenberg A.J."/>
            <person name="Griffiths-Jones S."/>
            <person name="Gross S."/>
            <person name="Guigo R."/>
            <person name="Gustafson E.A."/>
            <person name="Haerty W."/>
            <person name="Hahn M.W."/>
            <person name="Halligan D.L."/>
            <person name="Halpern A.L."/>
            <person name="Halter G.M."/>
            <person name="Han M.V."/>
            <person name="Heger A."/>
            <person name="Hillier L."/>
            <person name="Hinrichs A.S."/>
            <person name="Holmes I."/>
            <person name="Hoskins R.A."/>
            <person name="Hubisz M.J."/>
            <person name="Hultmark D."/>
            <person name="Huntley M.A."/>
            <person name="Jaffe D.B."/>
            <person name="Jagadeeshan S."/>
            <person name="Jeck W.R."/>
            <person name="Johnson J."/>
            <person name="Jones C.D."/>
            <person name="Jordan W.C."/>
            <person name="Karpen G.H."/>
            <person name="Kataoka E."/>
            <person name="Keightley P.D."/>
            <person name="Kheradpour P."/>
            <person name="Kirkness E.F."/>
            <person name="Koerich L.B."/>
            <person name="Kristiansen K."/>
            <person name="Kudrna D."/>
            <person name="Kulathinal R.J."/>
            <person name="Kumar S."/>
            <person name="Kwok R."/>
            <person name="Lander E."/>
            <person name="Langley C.H."/>
            <person name="Lapoint R."/>
            <person name="Lazzaro B.P."/>
            <person name="Lee S.J."/>
            <person name="Levesque L."/>
            <person name="Li R."/>
            <person name="Lin C.F."/>
            <person name="Lin M.F."/>
            <person name="Lindblad-Toh K."/>
            <person name="Llopart A."/>
            <person name="Long M."/>
            <person name="Low L."/>
            <person name="Lozovsky E."/>
            <person name="Lu J."/>
            <person name="Luo M."/>
            <person name="Machado C.A."/>
            <person name="Makalowski W."/>
            <person name="Marzo M."/>
            <person name="Matsuda M."/>
            <person name="Matzkin L."/>
            <person name="McAllister B."/>
            <person name="McBride C.S."/>
            <person name="McKernan B."/>
            <person name="McKernan K."/>
            <person name="Mendez-Lago M."/>
            <person name="Minx P."/>
            <person name="Mollenhauer M.U."/>
            <person name="Montooth K."/>
            <person name="Mount S.M."/>
            <person name="Mu X."/>
            <person name="Myers E."/>
            <person name="Negre B."/>
            <person name="Newfeld S."/>
            <person name="Nielsen R."/>
            <person name="Noor M.A."/>
            <person name="O'Grady P."/>
            <person name="Pachter L."/>
            <person name="Papaceit M."/>
            <person name="Parisi M.J."/>
            <person name="Parisi M."/>
            <person name="Parts L."/>
            <person name="Pedersen J.S."/>
            <person name="Pesole G."/>
            <person name="Phillippy A.M."/>
            <person name="Ponting C.P."/>
            <person name="Pop M."/>
            <person name="Porcelli D."/>
            <person name="Powell J.R."/>
            <person name="Prohaska S."/>
            <person name="Pruitt K."/>
            <person name="Puig M."/>
            <person name="Quesneville H."/>
            <person name="Ram K.R."/>
            <person name="Rand D."/>
            <person name="Rasmussen M.D."/>
            <person name="Reed L.K."/>
            <person name="Reenan R."/>
            <person name="Reily A."/>
            <person name="Remington K.A."/>
            <person name="Rieger T.T."/>
            <person name="Ritchie M.G."/>
            <person name="Robin C."/>
            <person name="Rogers Y.H."/>
            <person name="Rohde C."/>
            <person name="Rozas J."/>
            <person name="Rubenfield M.J."/>
            <person name="Ruiz A."/>
            <person name="Russo S."/>
            <person name="Salzberg S.L."/>
            <person name="Sanchez-Gracia A."/>
            <person name="Saranga D.J."/>
            <person name="Sato H."/>
            <person name="Schaeffer S.W."/>
            <person name="Schatz M.C."/>
            <person name="Schlenke T."/>
            <person name="Schwartz R."/>
            <person name="Segarra C."/>
            <person name="Singh R.S."/>
            <person name="Sirot L."/>
            <person name="Sirota M."/>
            <person name="Sisneros N.B."/>
            <person name="Smith C.D."/>
            <person name="Smith T.F."/>
            <person name="Spieth J."/>
            <person name="Stage D.E."/>
            <person name="Stark A."/>
            <person name="Stephan W."/>
            <person name="Strausberg R.L."/>
            <person name="Strempel S."/>
            <person name="Sturgill D."/>
            <person name="Sutton G."/>
            <person name="Sutton G.G."/>
            <person name="Tao W."/>
            <person name="Teichmann S."/>
            <person name="Tobari Y.N."/>
            <person name="Tomimura Y."/>
            <person name="Tsolas J.M."/>
            <person name="Valente V.L."/>
            <person name="Venter E."/>
            <person name="Venter J.C."/>
            <person name="Vicario S."/>
            <person name="Vieira F.G."/>
            <person name="Vilella A.J."/>
            <person name="Villasante A."/>
            <person name="Walenz B."/>
            <person name="Wang J."/>
            <person name="Wasserman M."/>
            <person name="Watts T."/>
            <person name="Wilson D."/>
            <person name="Wilson R.K."/>
            <person name="Wing R.A."/>
            <person name="Wolfner M.F."/>
            <person name="Wong A."/>
            <person name="Wong G.K."/>
            <person name="Wu C.I."/>
            <person name="Wu G."/>
            <person name="Yamamoto D."/>
            <person name="Yang H.P."/>
            <person name="Yang S.P."/>
            <person name="Yorke J.A."/>
            <person name="Yoshida K."/>
            <person name="Zdobnov E."/>
            <person name="Zhang P."/>
            <person name="Zhang Y."/>
            <person name="Zimin A.V."/>
            <person name="Baldwin J."/>
            <person name="Abdouelleil A."/>
            <person name="Abdulkadir J."/>
            <person name="Abebe A."/>
            <person name="Abera B."/>
            <person name="Abreu J."/>
            <person name="Acer S.C."/>
            <person name="Aftuck L."/>
            <person name="Alexander A."/>
            <person name="An P."/>
            <person name="Anderson E."/>
            <person name="Anderson S."/>
            <person name="Arachi H."/>
            <person name="Azer M."/>
            <person name="Bachantsang P."/>
            <person name="Barry A."/>
            <person name="Bayul T."/>
            <person name="Berlin A."/>
            <person name="Bessette D."/>
            <person name="Bloom T."/>
            <person name="Blye J."/>
            <person name="Boguslavskiy L."/>
            <person name="Bonnet C."/>
            <person name="Boukhgalter B."/>
            <person name="Bourzgui I."/>
            <person name="Brown A."/>
            <person name="Cahill P."/>
            <person name="Channer S."/>
            <person name="Cheshatsang Y."/>
            <person name="Chuda L."/>
            <person name="Citroen M."/>
            <person name="Collymore A."/>
            <person name="Cooke P."/>
            <person name="Costello M."/>
            <person name="D'Aco K."/>
            <person name="Daza R."/>
            <person name="De Haan G."/>
            <person name="DeGray S."/>
            <person name="DeMaso C."/>
            <person name="Dhargay N."/>
            <person name="Dooley K."/>
            <person name="Dooley E."/>
            <person name="Doricent M."/>
            <person name="Dorje P."/>
            <person name="Dorjee K."/>
            <person name="Dupes A."/>
            <person name="Elong R."/>
            <person name="Falk J."/>
            <person name="Farina A."/>
            <person name="Faro S."/>
            <person name="Ferguson D."/>
            <person name="Fisher S."/>
            <person name="Foley C.D."/>
            <person name="Franke A."/>
            <person name="Friedrich D."/>
            <person name="Gadbois L."/>
            <person name="Gearin G."/>
            <person name="Gearin C.R."/>
            <person name="Giannoukos G."/>
            <person name="Goode T."/>
            <person name="Graham J."/>
            <person name="Grandbois E."/>
            <person name="Grewal S."/>
            <person name="Gyaltsen K."/>
            <person name="Hafez N."/>
            <person name="Hagos B."/>
            <person name="Hall J."/>
            <person name="Henson C."/>
            <person name="Hollinger A."/>
            <person name="Honan T."/>
            <person name="Huard M.D."/>
            <person name="Hughes L."/>
            <person name="Hurhula B."/>
            <person name="Husby M.E."/>
            <person name="Kamat A."/>
            <person name="Kanga B."/>
            <person name="Kashin S."/>
            <person name="Khazanovich D."/>
            <person name="Kisner P."/>
            <person name="Lance K."/>
            <person name="Lara M."/>
            <person name="Lee W."/>
            <person name="Lennon N."/>
            <person name="Letendre F."/>
            <person name="LeVine R."/>
            <person name="Lipovsky A."/>
            <person name="Liu X."/>
            <person name="Liu J."/>
            <person name="Liu S."/>
            <person name="Lokyitsang T."/>
            <person name="Lokyitsang Y."/>
            <person name="Lubonja R."/>
            <person name="Lui A."/>
            <person name="MacDonald P."/>
            <person name="Magnisalis V."/>
            <person name="Maru K."/>
            <person name="Matthews C."/>
            <person name="McCusker W."/>
            <person name="McDonough S."/>
            <person name="Mehta T."/>
            <person name="Meldrim J."/>
            <person name="Meneus L."/>
            <person name="Mihai O."/>
            <person name="Mihalev A."/>
            <person name="Mihova T."/>
            <person name="Mittelman R."/>
            <person name="Mlenga V."/>
            <person name="Montmayeur A."/>
            <person name="Mulrain L."/>
            <person name="Navidi A."/>
            <person name="Naylor J."/>
            <person name="Negash T."/>
            <person name="Nguyen T."/>
            <person name="Nguyen N."/>
            <person name="Nicol R."/>
            <person name="Norbu C."/>
            <person name="Norbu N."/>
            <person name="Novod N."/>
            <person name="O'Neill B."/>
            <person name="Osman S."/>
            <person name="Markiewicz E."/>
            <person name="Oyono O.L."/>
            <person name="Patti C."/>
            <person name="Phunkhang P."/>
            <person name="Pierre F."/>
            <person name="Priest M."/>
            <person name="Raghuraman S."/>
            <person name="Rege F."/>
            <person name="Reyes R."/>
            <person name="Rise C."/>
            <person name="Rogov P."/>
            <person name="Ross K."/>
            <person name="Ryan E."/>
            <person name="Settipalli S."/>
            <person name="Shea T."/>
            <person name="Sherpa N."/>
            <person name="Shi L."/>
            <person name="Shih D."/>
            <person name="Sparrow T."/>
            <person name="Spaulding J."/>
            <person name="Stalker J."/>
            <person name="Stange-Thomann N."/>
            <person name="Stavropoulos S."/>
            <person name="Stone C."/>
            <person name="Strader C."/>
            <person name="Tesfaye S."/>
            <person name="Thomson T."/>
            <person name="Thoulutsang Y."/>
            <person name="Thoulutsang D."/>
            <person name="Topham K."/>
            <person name="Topping I."/>
            <person name="Tsamla T."/>
            <person name="Vassiliev H."/>
            <person name="Vo A."/>
            <person name="Wangchuk T."/>
            <person name="Wangdi T."/>
            <person name="Weiand M."/>
            <person name="Wilkinson J."/>
            <person name="Wilson A."/>
            <person name="Yadav S."/>
            <person name="Young G."/>
            <person name="Yu Q."/>
            <person name="Zembek L."/>
            <person name="Zhong D."/>
            <person name="Zimmer A."/>
            <person name="Zwirko Z."/>
            <person name="Jaffe D.B."/>
            <person name="Alvarez P."/>
            <person name="Brockman W."/>
            <person name="Butler J."/>
            <person name="Chin C."/>
            <person name="Gnerre S."/>
            <person name="Grabherr M."/>
            <person name="Kleber M."/>
            <person name="Mauceli E."/>
            <person name="MacCallum I."/>
        </authorList>
    </citation>
    <scope>NUCLEOTIDE SEQUENCE [LARGE SCALE GENOMIC DNA]</scope>
    <source>
        <strain evidence="3">Tucson 14030-0811.24</strain>
    </source>
</reference>
<feature type="region of interest" description="Disordered" evidence="1">
    <location>
        <begin position="1"/>
        <end position="25"/>
    </location>
</feature>
<gene>
    <name evidence="2" type="primary">Dwil\GK16195</name>
    <name evidence="2" type="ORF">Dwil_GK16195</name>
</gene>
<dbReference type="AlphaFoldDB" id="B4N215"/>
<evidence type="ECO:0000313" key="3">
    <source>
        <dbReference type="Proteomes" id="UP000007798"/>
    </source>
</evidence>
<evidence type="ECO:0000313" key="2">
    <source>
        <dbReference type="EMBL" id="EDW78404.2"/>
    </source>
</evidence>
<feature type="compositionally biased region" description="Low complexity" evidence="1">
    <location>
        <begin position="7"/>
        <end position="25"/>
    </location>
</feature>
<protein>
    <submittedName>
        <fullName evidence="2">Uncharacterized protein</fullName>
    </submittedName>
</protein>
<keyword evidence="3" id="KW-1185">Reference proteome</keyword>